<evidence type="ECO:0000313" key="1">
    <source>
        <dbReference type="EMBL" id="KAI3739429.1"/>
    </source>
</evidence>
<organism evidence="1 2">
    <name type="scientific">Cichorium intybus</name>
    <name type="common">Chicory</name>
    <dbReference type="NCBI Taxonomy" id="13427"/>
    <lineage>
        <taxon>Eukaryota</taxon>
        <taxon>Viridiplantae</taxon>
        <taxon>Streptophyta</taxon>
        <taxon>Embryophyta</taxon>
        <taxon>Tracheophyta</taxon>
        <taxon>Spermatophyta</taxon>
        <taxon>Magnoliopsida</taxon>
        <taxon>eudicotyledons</taxon>
        <taxon>Gunneridae</taxon>
        <taxon>Pentapetalae</taxon>
        <taxon>asterids</taxon>
        <taxon>campanulids</taxon>
        <taxon>Asterales</taxon>
        <taxon>Asteraceae</taxon>
        <taxon>Cichorioideae</taxon>
        <taxon>Cichorieae</taxon>
        <taxon>Cichoriinae</taxon>
        <taxon>Cichorium</taxon>
    </lineage>
</organism>
<reference evidence="2" key="1">
    <citation type="journal article" date="2022" name="Mol. Ecol. Resour.">
        <title>The genomes of chicory, endive, great burdock and yacon provide insights into Asteraceae palaeo-polyploidization history and plant inulin production.</title>
        <authorList>
            <person name="Fan W."/>
            <person name="Wang S."/>
            <person name="Wang H."/>
            <person name="Wang A."/>
            <person name="Jiang F."/>
            <person name="Liu H."/>
            <person name="Zhao H."/>
            <person name="Xu D."/>
            <person name="Zhang Y."/>
        </authorList>
    </citation>
    <scope>NUCLEOTIDE SEQUENCE [LARGE SCALE GENOMIC DNA]</scope>
    <source>
        <strain evidence="2">cv. Punajuju</strain>
    </source>
</reference>
<protein>
    <submittedName>
        <fullName evidence="1">Uncharacterized protein</fullName>
    </submittedName>
</protein>
<name>A0ACB9CYP8_CICIN</name>
<dbReference type="EMBL" id="CM042013">
    <property type="protein sequence ID" value="KAI3739429.1"/>
    <property type="molecule type" value="Genomic_DNA"/>
</dbReference>
<comment type="caution">
    <text evidence="1">The sequence shown here is derived from an EMBL/GenBank/DDBJ whole genome shotgun (WGS) entry which is preliminary data.</text>
</comment>
<evidence type="ECO:0000313" key="2">
    <source>
        <dbReference type="Proteomes" id="UP001055811"/>
    </source>
</evidence>
<reference evidence="1 2" key="2">
    <citation type="journal article" date="2022" name="Mol. Ecol. Resour.">
        <title>The genomes of chicory, endive, great burdock and yacon provide insights into Asteraceae paleo-polyploidization history and plant inulin production.</title>
        <authorList>
            <person name="Fan W."/>
            <person name="Wang S."/>
            <person name="Wang H."/>
            <person name="Wang A."/>
            <person name="Jiang F."/>
            <person name="Liu H."/>
            <person name="Zhao H."/>
            <person name="Xu D."/>
            <person name="Zhang Y."/>
        </authorList>
    </citation>
    <scope>NUCLEOTIDE SEQUENCE [LARGE SCALE GENOMIC DNA]</scope>
    <source>
        <strain evidence="2">cv. Punajuju</strain>
        <tissue evidence="1">Leaves</tissue>
    </source>
</reference>
<dbReference type="Proteomes" id="UP001055811">
    <property type="component" value="Linkage Group LG05"/>
</dbReference>
<sequence>MITRVISVKNAQFSFTPIRPLLRHLCSDANSFYNCNSKITKFFKHGDVKAALDVFAEIPRKNVVTWNCMISGFVRNGMLSDARRVFDEMPSRNVVSWTSMLNGYAKCGRLDEARRLFDAMPHKNSLSWNAMLSGYIRNRQINDAKRLFDKIPEKNSVSWATIIEGCFSEGLVSEAEMFFTTCPFEDVLINNAMLSGYVKMGNLDSLWKLFIKMSKLDVASWTTVIRCFTRSGKMDKARSLFDETPTKDIIAWTVMIQGYLQNNQIEDARKLFDEMPHRDIVAWNSMIDGYVKNKRLEEALDLFNKMPKRNVVSWNTILQGYTLEFDMQKARIFFSQIPIKDQTTWNIMICGYQNDESFDLYAQMLKNGIKPDLVTFTSLISICGSLAIHGFGKAMHLWVIKYAYENNPMIITSLISMYSKCGFMSDATLVFNKTIKKDTVSWNTMIMAHAYNGSSLEALKLFSSMTESGLKPNHLTFLGLLIACAHSGMVNEGWGFFKKMEKDWNVEIKPEHYACMIDVLGRNGRVVEAYDLVRKLPCEIPSYTWETLLSCCRVHENFEIGEIVARKISGTRGLDDGMCVLRSNIYAQRGMWEDASNVRGMLARSGVKKELACSWIELKGRVFRFVYNDRTRAEVKELHDVLESLSTVLEMYD</sequence>
<gene>
    <name evidence="1" type="ORF">L2E82_29833</name>
</gene>
<accession>A0ACB9CYP8</accession>
<proteinExistence type="predicted"/>
<keyword evidence="2" id="KW-1185">Reference proteome</keyword>